<dbReference type="OrthoDB" id="9815057at2"/>
<dbReference type="SUPFAM" id="SSF52540">
    <property type="entry name" value="P-loop containing nucleoside triphosphate hydrolases"/>
    <property type="match status" value="1"/>
</dbReference>
<dbReference type="InterPro" id="IPR027417">
    <property type="entry name" value="P-loop_NTPase"/>
</dbReference>
<evidence type="ECO:0000256" key="2">
    <source>
        <dbReference type="SAM" id="MobiDB-lite"/>
    </source>
</evidence>
<proteinExistence type="predicted"/>
<feature type="region of interest" description="Disordered" evidence="2">
    <location>
        <begin position="445"/>
        <end position="464"/>
    </location>
</feature>
<keyword evidence="1" id="KW-0175">Coiled coil</keyword>
<keyword evidence="4" id="KW-1185">Reference proteome</keyword>
<gene>
    <name evidence="3" type="ORF">SG0102_21190</name>
</gene>
<feature type="coiled-coil region" evidence="1">
    <location>
        <begin position="1013"/>
        <end position="1040"/>
    </location>
</feature>
<dbReference type="InParanoid" id="A0A3G9JFP3"/>
<dbReference type="EMBL" id="AP019309">
    <property type="protein sequence ID" value="BBH27185.1"/>
    <property type="molecule type" value="Genomic_DNA"/>
</dbReference>
<evidence type="ECO:0000313" key="4">
    <source>
        <dbReference type="Proteomes" id="UP000268059"/>
    </source>
</evidence>
<protein>
    <submittedName>
        <fullName evidence="3">Membrane protein</fullName>
    </submittedName>
</protein>
<feature type="compositionally biased region" description="Basic and acidic residues" evidence="2">
    <location>
        <begin position="447"/>
        <end position="462"/>
    </location>
</feature>
<dbReference type="KEGG" id="ebm:SG0102_21190"/>
<organism evidence="3 4">
    <name type="scientific">Intestinibaculum porci</name>
    <dbReference type="NCBI Taxonomy" id="2487118"/>
    <lineage>
        <taxon>Bacteria</taxon>
        <taxon>Bacillati</taxon>
        <taxon>Bacillota</taxon>
        <taxon>Erysipelotrichia</taxon>
        <taxon>Erysipelotrichales</taxon>
        <taxon>Erysipelotrichaceae</taxon>
        <taxon>Intestinibaculum</taxon>
    </lineage>
</organism>
<sequence length="1488" mass="173342">MSKINAIRIINLHYNHDLNQIDDLMIEANGENTLINLTNGGGKSTLIQLITALFVHKRYRNVNQGGKDRPFGDFFTVNHRPSFLMVEWLRDDGVSKVMTGAMVYRMPGSINEGESLKMWNFIGEYRDGAEYDIRHIPVIETKKRQPITYQKGKDLFNKYRDRHKMFVYDMNENRQARKYFEKLDENKIPPKEWESIIHKINEDESGVVKMFSDCTTAPDLLKKVLLPAVEDKLNTETSHMTKFQEMTEAYITQCFQNASKIEENNQAQSFENDLSKMQDKGHDLYEKWRQEQDDYHTILGFKEALNNASVDQNKAVLKQSDEIDDLHQQQDDLDFEEKSYELITASKALLAQNDALTKVQTEEVETTRKREETNDQIHIQETAQAYARVAEAKTALEKIQYEMDYAKKDRAPLEKEHDGLGYHLQTYYQGASAQIKQQLTNAQSERAQTKEKQQKVKEDLRQSQKALAQVESRIASLMSRQKDYDHREARFNKRYDKHYTRLLNGLYEEGFLESEKADFQARMTKHQSRQEEMRVALVKTKSKQEHLTKRKESNAQEMTKVMIDQHEAKQRQEALDLQKQERLKMLRYVDLASEDVYDREKINQALVLKMNEKSQEIALCSLDIHNIDSRISRLETGQNVVLPDALKKLLEDHGINYEYGGQWLKMATSSEKVRHKLIEAHPFLPYAIVISAQDLAMLKDMMQNGADLYSEEPIPFITYEALQSRKKADQDIFYTLQDTSFYMLFDEKLLIAEELGKVMASLAAKRARYEDKQNTMNNELEHFQAMKVKLSSQDLSSETMAESERVLASLEEKQQALQAQGVKIQEEFKEAGQMIEDYNREMQALALHLKDLETALKAFEELCGDYAEYVKRKDAISRDLSEKARLENQYDEEQKQEQLLSEKSSRLTDDIYNLKNTLHDLRLKAQSYQGYTKEEKDVPYTSVEEMETRFLALDQRLSHERKDLEERLAECLHRHEQEIDNLTSLVTRYGLNEDDYVYVTYDREKTLHLTTQKKTLDRLLEDLRKRVAQEEKKTGRLEAKKETIVNTLREKWPGKTPLSEDEIKPQDYAQSRQRLRAQIKQEEETLNRLQKRYELMNRILTSLDVYQGEGATPYEEDLTLLADENLLSTSSMLKTTYEKAKEERNTKMTMFVRIFDDTRHNPAYRKDIFVRSLNAINKALDDAMNQNDYSLLTLAITQVVHSFHQYTEALVATMDMLAKQKKEHVDSLYNYAHMLYEEVDKIDSHSTITLGERSHKMLMIHLPKWDDVNQSGQESFNYTHIDDFYNDLCEGGVKAYQEELAGKNKSLHEYVRNRLTTANLFEHAVDLHDLTIKICKVTSASTSMQPIHWQEAITKFSDGETFLTSFIVLASLLYYMRYNDTDFFASKNDGKVLIMDNPFGKASAVHLLKPMMEIAKKNNIQLISLTAHDDETIRSCYDNIYVLKLQPSALQPDKKKLIASEEVHKGTHVIMEESHLTITNLIKNGANL</sequence>
<name>A0A3G9JFP3_9FIRM</name>
<feature type="coiled-coil region" evidence="1">
    <location>
        <begin position="1072"/>
        <end position="1099"/>
    </location>
</feature>
<evidence type="ECO:0000256" key="1">
    <source>
        <dbReference type="SAM" id="Coils"/>
    </source>
</evidence>
<reference evidence="3 4" key="1">
    <citation type="submission" date="2018-11" db="EMBL/GenBank/DDBJ databases">
        <title>Novel Erysipelotrichaceae bacterium isolated from small intestine of a swine.</title>
        <authorList>
            <person name="Kim J.S."/>
            <person name="Choe H."/>
            <person name="Lee Y.R."/>
            <person name="Kim K.M."/>
            <person name="Park D.S."/>
        </authorList>
    </citation>
    <scope>NUCLEOTIDE SEQUENCE [LARGE SCALE GENOMIC DNA]</scope>
    <source>
        <strain evidence="3 4">SG0102</strain>
    </source>
</reference>
<accession>A0A3G9JFP3</accession>
<feature type="coiled-coil region" evidence="1">
    <location>
        <begin position="752"/>
        <end position="903"/>
    </location>
</feature>
<dbReference type="Proteomes" id="UP000268059">
    <property type="component" value="Chromosome"/>
</dbReference>
<evidence type="ECO:0000313" key="3">
    <source>
        <dbReference type="EMBL" id="BBH27185.1"/>
    </source>
</evidence>
<dbReference type="RefSeq" id="WP_125119936.1">
    <property type="nucleotide sequence ID" value="NZ_AP019309.1"/>
</dbReference>